<keyword evidence="7" id="KW-0325">Glycoprotein</keyword>
<evidence type="ECO:0008006" key="11">
    <source>
        <dbReference type="Google" id="ProtNLM"/>
    </source>
</evidence>
<evidence type="ECO:0000256" key="7">
    <source>
        <dbReference type="ARBA" id="ARBA00023180"/>
    </source>
</evidence>
<evidence type="ECO:0000256" key="2">
    <source>
        <dbReference type="ARBA" id="ARBA00022527"/>
    </source>
</evidence>
<reference evidence="9" key="1">
    <citation type="submission" date="2020-03" db="EMBL/GenBank/DDBJ databases">
        <title>A high-quality chromosome-level genome assembly of a woody plant with both climbing and erect habits, Rhamnella rubrinervis.</title>
        <authorList>
            <person name="Lu Z."/>
            <person name="Yang Y."/>
            <person name="Zhu X."/>
            <person name="Sun Y."/>
        </authorList>
    </citation>
    <scope>NUCLEOTIDE SEQUENCE</scope>
    <source>
        <strain evidence="9">BYM</strain>
        <tissue evidence="9">Leaf</tissue>
    </source>
</reference>
<evidence type="ECO:0000256" key="1">
    <source>
        <dbReference type="ARBA" id="ARBA00004479"/>
    </source>
</evidence>
<keyword evidence="2" id="KW-0808">Transferase</keyword>
<keyword evidence="10" id="KW-1185">Reference proteome</keyword>
<sequence length="98" mass="11048">MGYMAPDLFYKNVGRLSYKADMYSSGMLLMQMASRRKNLNAVAEHTIKEMLEGEVESRQKPPKPFLCPQEKPAEDVGKKSNSKCSSKVPSENDDSEEI</sequence>
<evidence type="ECO:0000313" key="9">
    <source>
        <dbReference type="EMBL" id="KAF3433881.1"/>
    </source>
</evidence>
<evidence type="ECO:0000256" key="8">
    <source>
        <dbReference type="SAM" id="MobiDB-lite"/>
    </source>
</evidence>
<comment type="subcellular location">
    <subcellularLocation>
        <location evidence="1">Membrane</location>
        <topology evidence="1">Single-pass type I membrane protein</topology>
    </subcellularLocation>
</comment>
<evidence type="ECO:0000256" key="5">
    <source>
        <dbReference type="ARBA" id="ARBA00022989"/>
    </source>
</evidence>
<keyword evidence="3" id="KW-0812">Transmembrane</keyword>
<evidence type="ECO:0000256" key="6">
    <source>
        <dbReference type="ARBA" id="ARBA00023136"/>
    </source>
</evidence>
<gene>
    <name evidence="9" type="ORF">FNV43_RR24984</name>
</gene>
<feature type="region of interest" description="Disordered" evidence="8">
    <location>
        <begin position="52"/>
        <end position="98"/>
    </location>
</feature>
<dbReference type="GO" id="GO:0016020">
    <property type="term" value="C:membrane"/>
    <property type="evidence" value="ECO:0007669"/>
    <property type="project" value="UniProtKB-SubCell"/>
</dbReference>
<dbReference type="InterPro" id="IPR011009">
    <property type="entry name" value="Kinase-like_dom_sf"/>
</dbReference>
<keyword evidence="5" id="KW-1133">Transmembrane helix</keyword>
<name>A0A8K0DNV1_9ROSA</name>
<evidence type="ECO:0000256" key="3">
    <source>
        <dbReference type="ARBA" id="ARBA00022692"/>
    </source>
</evidence>
<organism evidence="9 10">
    <name type="scientific">Rhamnella rubrinervis</name>
    <dbReference type="NCBI Taxonomy" id="2594499"/>
    <lineage>
        <taxon>Eukaryota</taxon>
        <taxon>Viridiplantae</taxon>
        <taxon>Streptophyta</taxon>
        <taxon>Embryophyta</taxon>
        <taxon>Tracheophyta</taxon>
        <taxon>Spermatophyta</taxon>
        <taxon>Magnoliopsida</taxon>
        <taxon>eudicotyledons</taxon>
        <taxon>Gunneridae</taxon>
        <taxon>Pentapetalae</taxon>
        <taxon>rosids</taxon>
        <taxon>fabids</taxon>
        <taxon>Rosales</taxon>
        <taxon>Rhamnaceae</taxon>
        <taxon>rhamnoid group</taxon>
        <taxon>Rhamneae</taxon>
        <taxon>Rhamnella</taxon>
    </lineage>
</organism>
<dbReference type="EMBL" id="VOIH02000011">
    <property type="protein sequence ID" value="KAF3433881.1"/>
    <property type="molecule type" value="Genomic_DNA"/>
</dbReference>
<dbReference type="SUPFAM" id="SSF56112">
    <property type="entry name" value="Protein kinase-like (PK-like)"/>
    <property type="match status" value="1"/>
</dbReference>
<comment type="caution">
    <text evidence="9">The sequence shown here is derived from an EMBL/GenBank/DDBJ whole genome shotgun (WGS) entry which is preliminary data.</text>
</comment>
<dbReference type="InterPro" id="IPR045874">
    <property type="entry name" value="LRK10/LRL21-25-like"/>
</dbReference>
<evidence type="ECO:0000256" key="4">
    <source>
        <dbReference type="ARBA" id="ARBA00022729"/>
    </source>
</evidence>
<keyword evidence="2" id="KW-0418">Kinase</keyword>
<keyword evidence="2" id="KW-0723">Serine/threonine-protein kinase</keyword>
<keyword evidence="6" id="KW-0472">Membrane</keyword>
<protein>
    <recommendedName>
        <fullName evidence="11">Protein kinase domain-containing protein</fullName>
    </recommendedName>
</protein>
<accession>A0A8K0DNV1</accession>
<dbReference type="Gene3D" id="1.10.510.10">
    <property type="entry name" value="Transferase(Phosphotransferase) domain 1"/>
    <property type="match status" value="1"/>
</dbReference>
<dbReference type="AlphaFoldDB" id="A0A8K0DNV1"/>
<dbReference type="PANTHER" id="PTHR27009">
    <property type="entry name" value="RUST RESISTANCE KINASE LR10-RELATED"/>
    <property type="match status" value="1"/>
</dbReference>
<proteinExistence type="predicted"/>
<evidence type="ECO:0000313" key="10">
    <source>
        <dbReference type="Proteomes" id="UP000796880"/>
    </source>
</evidence>
<dbReference type="GO" id="GO:0004674">
    <property type="term" value="F:protein serine/threonine kinase activity"/>
    <property type="evidence" value="ECO:0007669"/>
    <property type="project" value="UniProtKB-KW"/>
</dbReference>
<dbReference type="Proteomes" id="UP000796880">
    <property type="component" value="Unassembled WGS sequence"/>
</dbReference>
<keyword evidence="4" id="KW-0732">Signal</keyword>
<dbReference type="OrthoDB" id="986097at2759"/>